<keyword evidence="1 3" id="KW-0853">WD repeat</keyword>
<keyword evidence="4" id="KW-0472">Membrane</keyword>
<evidence type="ECO:0000313" key="5">
    <source>
        <dbReference type="EMBL" id="ETO26014.1"/>
    </source>
</evidence>
<dbReference type="PROSITE" id="PS50082">
    <property type="entry name" value="WD_REPEATS_2"/>
    <property type="match status" value="6"/>
</dbReference>
<dbReference type="InterPro" id="IPR019775">
    <property type="entry name" value="WD40_repeat_CS"/>
</dbReference>
<sequence>MSKRCSITYYQILFIKFFWQSLRCSKKKFKYFPFYISKTTSSKKTKKSKGWQLLAMKNKKLAVLCFYCICFVIEKVERRRDPIKLGWIHDFDKFIVNYVMFFFNAFFITDIVFILDNFSSAAKSLKIFAGHTDHVKSIDYSTFGDCQFICSGSEDKTIRVWDIESSKQIQLFNGHSGPVYCAKFSPYHYHNHRQNVICSSSYDKTIRFWDFKHNQQLQVFKEHTGWISSIEFSSFNGGRYLCSGERDRTIRLWDVETSKSLYVFDEHMDAVRCLDISPLQSNNNSNDNKMNHIGVIGGNGYTICSGSNDKTIRIWDIETTKQLIIFKGHVDEVKSVKYGSSELRNIGCANTILSGSGDKSIRLWDIRSCQQIQIFNGHKTAVMAVAYSPFVTNNSIEIASGYSNVICSGSWDNTIRFWDIRSNKNELYVIKGNKEDLAITSIKFVSLKKKVNNNEHTSNDDCSVNLFYGSYYGLIHVWG</sequence>
<feature type="repeat" description="WD" evidence="3">
    <location>
        <begin position="172"/>
        <end position="219"/>
    </location>
</feature>
<feature type="repeat" description="WD" evidence="3">
    <location>
        <begin position="128"/>
        <end position="171"/>
    </location>
</feature>
<feature type="repeat" description="WD" evidence="3">
    <location>
        <begin position="326"/>
        <end position="374"/>
    </location>
</feature>
<dbReference type="Proteomes" id="UP000023152">
    <property type="component" value="Unassembled WGS sequence"/>
</dbReference>
<name>X6NJW5_RETFI</name>
<feature type="transmembrane region" description="Helical" evidence="4">
    <location>
        <begin position="94"/>
        <end position="115"/>
    </location>
</feature>
<dbReference type="InterPro" id="IPR001680">
    <property type="entry name" value="WD40_rpt"/>
</dbReference>
<feature type="repeat" description="WD" evidence="3">
    <location>
        <begin position="220"/>
        <end position="263"/>
    </location>
</feature>
<dbReference type="PROSITE" id="PS50294">
    <property type="entry name" value="WD_REPEATS_REGION"/>
    <property type="match status" value="4"/>
</dbReference>
<dbReference type="PRINTS" id="PR00320">
    <property type="entry name" value="GPROTEINBRPT"/>
</dbReference>
<protein>
    <submittedName>
        <fullName evidence="5">WD-40 repeat-containing protein</fullName>
    </submittedName>
</protein>
<dbReference type="PANTHER" id="PTHR19848">
    <property type="entry name" value="WD40 REPEAT PROTEIN"/>
    <property type="match status" value="1"/>
</dbReference>
<feature type="repeat" description="WD" evidence="3">
    <location>
        <begin position="299"/>
        <end position="325"/>
    </location>
</feature>
<comment type="caution">
    <text evidence="5">The sequence shown here is derived from an EMBL/GenBank/DDBJ whole genome shotgun (WGS) entry which is preliminary data.</text>
</comment>
<reference evidence="5 6" key="1">
    <citation type="journal article" date="2013" name="Curr. Biol.">
        <title>The Genome of the Foraminiferan Reticulomyxa filosa.</title>
        <authorList>
            <person name="Glockner G."/>
            <person name="Hulsmann N."/>
            <person name="Schleicher M."/>
            <person name="Noegel A.A."/>
            <person name="Eichinger L."/>
            <person name="Gallinger C."/>
            <person name="Pawlowski J."/>
            <person name="Sierra R."/>
            <person name="Euteneuer U."/>
            <person name="Pillet L."/>
            <person name="Moustafa A."/>
            <person name="Platzer M."/>
            <person name="Groth M."/>
            <person name="Szafranski K."/>
            <person name="Schliwa M."/>
        </authorList>
    </citation>
    <scope>NUCLEOTIDE SEQUENCE [LARGE SCALE GENOMIC DNA]</scope>
</reference>
<dbReference type="PANTHER" id="PTHR19848:SF8">
    <property type="entry name" value="F-BOX AND WD REPEAT DOMAIN CONTAINING 7"/>
    <property type="match status" value="1"/>
</dbReference>
<keyword evidence="4" id="KW-0812">Transmembrane</keyword>
<dbReference type="EMBL" id="ASPP01008141">
    <property type="protein sequence ID" value="ETO26014.1"/>
    <property type="molecule type" value="Genomic_DNA"/>
</dbReference>
<organism evidence="5 6">
    <name type="scientific">Reticulomyxa filosa</name>
    <dbReference type="NCBI Taxonomy" id="46433"/>
    <lineage>
        <taxon>Eukaryota</taxon>
        <taxon>Sar</taxon>
        <taxon>Rhizaria</taxon>
        <taxon>Retaria</taxon>
        <taxon>Foraminifera</taxon>
        <taxon>Monothalamids</taxon>
        <taxon>Reticulomyxidae</taxon>
        <taxon>Reticulomyxa</taxon>
    </lineage>
</organism>
<keyword evidence="2" id="KW-0677">Repeat</keyword>
<dbReference type="Gene3D" id="2.130.10.10">
    <property type="entry name" value="YVTN repeat-like/Quinoprotein amine dehydrogenase"/>
    <property type="match status" value="2"/>
</dbReference>
<dbReference type="AlphaFoldDB" id="X6NJW5"/>
<evidence type="ECO:0000313" key="6">
    <source>
        <dbReference type="Proteomes" id="UP000023152"/>
    </source>
</evidence>
<dbReference type="Pfam" id="PF00400">
    <property type="entry name" value="WD40"/>
    <property type="match status" value="6"/>
</dbReference>
<dbReference type="SMART" id="SM00320">
    <property type="entry name" value="WD40"/>
    <property type="match status" value="6"/>
</dbReference>
<dbReference type="InterPro" id="IPR020472">
    <property type="entry name" value="WD40_PAC1"/>
</dbReference>
<dbReference type="PROSITE" id="PS00678">
    <property type="entry name" value="WD_REPEATS_1"/>
    <property type="match status" value="6"/>
</dbReference>
<keyword evidence="4" id="KW-1133">Transmembrane helix</keyword>
<dbReference type="CDD" id="cd00200">
    <property type="entry name" value="WD40"/>
    <property type="match status" value="1"/>
</dbReference>
<dbReference type="SUPFAM" id="SSF101908">
    <property type="entry name" value="Putative isomerase YbhE"/>
    <property type="match status" value="1"/>
</dbReference>
<evidence type="ECO:0000256" key="4">
    <source>
        <dbReference type="SAM" id="Phobius"/>
    </source>
</evidence>
<proteinExistence type="predicted"/>
<evidence type="ECO:0000256" key="1">
    <source>
        <dbReference type="ARBA" id="ARBA00022574"/>
    </source>
</evidence>
<evidence type="ECO:0000256" key="2">
    <source>
        <dbReference type="ARBA" id="ARBA00022737"/>
    </source>
</evidence>
<keyword evidence="6" id="KW-1185">Reference proteome</keyword>
<feature type="repeat" description="WD" evidence="3">
    <location>
        <begin position="375"/>
        <end position="428"/>
    </location>
</feature>
<accession>X6NJW5</accession>
<dbReference type="InterPro" id="IPR015943">
    <property type="entry name" value="WD40/YVTN_repeat-like_dom_sf"/>
</dbReference>
<gene>
    <name evidence="5" type="ORF">RFI_11121</name>
</gene>
<evidence type="ECO:0000256" key="3">
    <source>
        <dbReference type="PROSITE-ProRule" id="PRU00221"/>
    </source>
</evidence>